<evidence type="ECO:0000256" key="2">
    <source>
        <dbReference type="ARBA" id="ARBA00022777"/>
    </source>
</evidence>
<dbReference type="EC" id="2.7.1.6" evidence="5"/>
<dbReference type="AlphaFoldDB" id="A0A7K0C460"/>
<keyword evidence="5" id="KW-0808">Transferase</keyword>
<keyword evidence="1" id="KW-0547">Nucleotide-binding</keyword>
<dbReference type="Proteomes" id="UP000487268">
    <property type="component" value="Unassembled WGS sequence"/>
</dbReference>
<dbReference type="GO" id="GO:0004335">
    <property type="term" value="F:galactokinase activity"/>
    <property type="evidence" value="ECO:0007669"/>
    <property type="project" value="UniProtKB-EC"/>
</dbReference>
<dbReference type="InterPro" id="IPR014721">
    <property type="entry name" value="Ribsml_uS5_D2-typ_fold_subgr"/>
</dbReference>
<evidence type="ECO:0000313" key="5">
    <source>
        <dbReference type="EMBL" id="MQY08225.1"/>
    </source>
</evidence>
<reference evidence="5 6" key="1">
    <citation type="submission" date="2019-10" db="EMBL/GenBank/DDBJ databases">
        <title>Actinomadura rubteroloni sp. nov. and Actinomadura macrotermitis sp. nov., isolated from the gut of fungus growing-termite Macrotermes natalensis.</title>
        <authorList>
            <person name="Benndorf R."/>
            <person name="Martin K."/>
            <person name="Kuefner M."/>
            <person name="De Beer W."/>
            <person name="Kaster A.-K."/>
            <person name="Vollmers J."/>
            <person name="Poulsen M."/>
            <person name="Beemelmanns C."/>
        </authorList>
    </citation>
    <scope>NUCLEOTIDE SEQUENCE [LARGE SCALE GENOMIC DNA]</scope>
    <source>
        <strain evidence="5 6">RB68</strain>
    </source>
</reference>
<keyword evidence="3" id="KW-0067">ATP-binding</keyword>
<evidence type="ECO:0000259" key="4">
    <source>
        <dbReference type="Pfam" id="PF00288"/>
    </source>
</evidence>
<gene>
    <name evidence="5" type="primary">galK_3</name>
    <name evidence="5" type="ORF">ACRB68_63310</name>
</gene>
<dbReference type="Pfam" id="PF00288">
    <property type="entry name" value="GHMP_kinases_N"/>
    <property type="match status" value="1"/>
</dbReference>
<dbReference type="RefSeq" id="WP_153538895.1">
    <property type="nucleotide sequence ID" value="NZ_WEGH01000004.1"/>
</dbReference>
<dbReference type="GO" id="GO:0005524">
    <property type="term" value="F:ATP binding"/>
    <property type="evidence" value="ECO:0007669"/>
    <property type="project" value="UniProtKB-KW"/>
</dbReference>
<organism evidence="5 6">
    <name type="scientific">Actinomadura macrotermitis</name>
    <dbReference type="NCBI Taxonomy" id="2585200"/>
    <lineage>
        <taxon>Bacteria</taxon>
        <taxon>Bacillati</taxon>
        <taxon>Actinomycetota</taxon>
        <taxon>Actinomycetes</taxon>
        <taxon>Streptosporangiales</taxon>
        <taxon>Thermomonosporaceae</taxon>
        <taxon>Actinomadura</taxon>
    </lineage>
</organism>
<dbReference type="InterPro" id="IPR020568">
    <property type="entry name" value="Ribosomal_Su5_D2-typ_SF"/>
</dbReference>
<dbReference type="OrthoDB" id="3471912at2"/>
<evidence type="ECO:0000256" key="1">
    <source>
        <dbReference type="ARBA" id="ARBA00022741"/>
    </source>
</evidence>
<keyword evidence="2 5" id="KW-0418">Kinase</keyword>
<dbReference type="EMBL" id="WEGH01000004">
    <property type="protein sequence ID" value="MQY08225.1"/>
    <property type="molecule type" value="Genomic_DNA"/>
</dbReference>
<dbReference type="InterPro" id="IPR036554">
    <property type="entry name" value="GHMP_kinase_C_sf"/>
</dbReference>
<protein>
    <submittedName>
        <fullName evidence="5">Galactokinase</fullName>
        <ecNumber evidence="5">2.7.1.6</ecNumber>
    </submittedName>
</protein>
<dbReference type="Gene3D" id="3.30.230.10">
    <property type="match status" value="1"/>
</dbReference>
<dbReference type="InterPro" id="IPR006204">
    <property type="entry name" value="GHMP_kinase_N_dom"/>
</dbReference>
<feature type="domain" description="GHMP kinase N-terminal" evidence="4">
    <location>
        <begin position="104"/>
        <end position="170"/>
    </location>
</feature>
<name>A0A7K0C460_9ACTN</name>
<dbReference type="SUPFAM" id="SSF54211">
    <property type="entry name" value="Ribosomal protein S5 domain 2-like"/>
    <property type="match status" value="1"/>
</dbReference>
<sequence length="317" mass="31876">MTSTEERGVAQTPAADPELRLTAYVFERAFGAAPVTVRRARGGLTLLSGPGASLAVALPWGATVAAGPGEDGTAELFSMNLHGEHFFFNEETRPDDIPSWAEPAVTALRARSGPIPGVRLVTNGELPAETGLLSGGEMACAVGLALGDLYGPEHAAASVRDPAHAVSLAAREAHAVLTTGDGARTMAGGPVPCDLAGAGLRLMIMDVAAAATASPPAPLPGLVERAAAALDAGDPAALGPLLTEARTRQGVLPDRVLDAALDTARAAGALGGLAIGRCAVALVPMAVVPRVRAEVTARLAGSAQRPPRFLTVVPAGA</sequence>
<comment type="caution">
    <text evidence="5">The sequence shown here is derived from an EMBL/GenBank/DDBJ whole genome shotgun (WGS) entry which is preliminary data.</text>
</comment>
<dbReference type="SUPFAM" id="SSF55060">
    <property type="entry name" value="GHMP Kinase, C-terminal domain"/>
    <property type="match status" value="1"/>
</dbReference>
<accession>A0A7K0C460</accession>
<evidence type="ECO:0000313" key="6">
    <source>
        <dbReference type="Proteomes" id="UP000487268"/>
    </source>
</evidence>
<evidence type="ECO:0000256" key="3">
    <source>
        <dbReference type="ARBA" id="ARBA00022840"/>
    </source>
</evidence>
<proteinExistence type="predicted"/>
<keyword evidence="6" id="KW-1185">Reference proteome</keyword>